<dbReference type="GO" id="GO:0005886">
    <property type="term" value="C:plasma membrane"/>
    <property type="evidence" value="ECO:0007669"/>
    <property type="project" value="TreeGrafter"/>
</dbReference>
<protein>
    <submittedName>
        <fullName evidence="9">NDR1/HIN1-like protein 6</fullName>
    </submittedName>
</protein>
<gene>
    <name evidence="9" type="primary">LOC116215187</name>
</gene>
<feature type="transmembrane region" description="Helical" evidence="6">
    <location>
        <begin position="68"/>
        <end position="94"/>
    </location>
</feature>
<evidence type="ECO:0000256" key="3">
    <source>
        <dbReference type="ARBA" id="ARBA00022989"/>
    </source>
</evidence>
<comment type="subcellular location">
    <subcellularLocation>
        <location evidence="1">Membrane</location>
        <topology evidence="1">Single-pass membrane protein</topology>
    </subcellularLocation>
</comment>
<reference evidence="8" key="1">
    <citation type="journal article" date="2020" name="Plant Biotechnol. J.">
        <title>The pomegranate (Punica granatum L.) draft genome dissects genetic divergence between soft- and hard-seeded cultivars.</title>
        <authorList>
            <person name="Luo X."/>
            <person name="Li H."/>
            <person name="Wu Z."/>
            <person name="Yao W."/>
            <person name="Zhao P."/>
            <person name="Cao D."/>
            <person name="Yu H."/>
            <person name="Li K."/>
            <person name="Poudel K."/>
            <person name="Zhao D."/>
            <person name="Zhang F."/>
            <person name="Xia X."/>
            <person name="Chen L."/>
            <person name="Wang Q."/>
            <person name="Jing D."/>
            <person name="Cao S."/>
        </authorList>
    </citation>
    <scope>NUCLEOTIDE SEQUENCE [LARGE SCALE GENOMIC DNA]</scope>
    <source>
        <strain evidence="8">cv. Tunisia</strain>
    </source>
</reference>
<feature type="region of interest" description="Disordered" evidence="5">
    <location>
        <begin position="1"/>
        <end position="35"/>
    </location>
</feature>
<evidence type="ECO:0000256" key="4">
    <source>
        <dbReference type="ARBA" id="ARBA00023136"/>
    </source>
</evidence>
<keyword evidence="8" id="KW-1185">Reference proteome</keyword>
<keyword evidence="2 6" id="KW-0812">Transmembrane</keyword>
<organism evidence="8 9">
    <name type="scientific">Punica granatum</name>
    <name type="common">Pomegranate</name>
    <dbReference type="NCBI Taxonomy" id="22663"/>
    <lineage>
        <taxon>Eukaryota</taxon>
        <taxon>Viridiplantae</taxon>
        <taxon>Streptophyta</taxon>
        <taxon>Embryophyta</taxon>
        <taxon>Tracheophyta</taxon>
        <taxon>Spermatophyta</taxon>
        <taxon>Magnoliopsida</taxon>
        <taxon>eudicotyledons</taxon>
        <taxon>Gunneridae</taxon>
        <taxon>Pentapetalae</taxon>
        <taxon>rosids</taxon>
        <taxon>malvids</taxon>
        <taxon>Myrtales</taxon>
        <taxon>Lythraceae</taxon>
        <taxon>Punica</taxon>
    </lineage>
</organism>
<dbReference type="PANTHER" id="PTHR31234:SF72">
    <property type="entry name" value="NDR1_HIN1-LIKE PROTEIN 6"/>
    <property type="match status" value="1"/>
</dbReference>
<keyword evidence="4 6" id="KW-0472">Membrane</keyword>
<evidence type="ECO:0000256" key="1">
    <source>
        <dbReference type="ARBA" id="ARBA00004167"/>
    </source>
</evidence>
<evidence type="ECO:0000256" key="5">
    <source>
        <dbReference type="SAM" id="MobiDB-lite"/>
    </source>
</evidence>
<evidence type="ECO:0000256" key="6">
    <source>
        <dbReference type="SAM" id="Phobius"/>
    </source>
</evidence>
<dbReference type="GeneID" id="116215187"/>
<dbReference type="InterPro" id="IPR044839">
    <property type="entry name" value="NDR1-like"/>
</dbReference>
<name>A0A6P8ELF3_PUNGR</name>
<dbReference type="Pfam" id="PF03168">
    <property type="entry name" value="LEA_2"/>
    <property type="match status" value="1"/>
</dbReference>
<dbReference type="Proteomes" id="UP000515151">
    <property type="component" value="Chromosome 7"/>
</dbReference>
<accession>A0A6P8ELF3</accession>
<reference evidence="9" key="2">
    <citation type="submission" date="2025-08" db="UniProtKB">
        <authorList>
            <consortium name="RefSeq"/>
        </authorList>
    </citation>
    <scope>IDENTIFICATION</scope>
    <source>
        <tissue evidence="9">Leaf</tissue>
    </source>
</reference>
<keyword evidence="3 6" id="KW-1133">Transmembrane helix</keyword>
<dbReference type="OrthoDB" id="1917746at2759"/>
<dbReference type="GO" id="GO:0098542">
    <property type="term" value="P:defense response to other organism"/>
    <property type="evidence" value="ECO:0007669"/>
    <property type="project" value="InterPro"/>
</dbReference>
<evidence type="ECO:0000256" key="2">
    <source>
        <dbReference type="ARBA" id="ARBA00022692"/>
    </source>
</evidence>
<evidence type="ECO:0000313" key="8">
    <source>
        <dbReference type="Proteomes" id="UP000515151"/>
    </source>
</evidence>
<sequence>MADHHHRVHPVREPDSPARPITSPLVPPGSAVSEKGNPLNAAAHRRWNHGLVPTEPSKSWRRSSCCRCLCWTFCLLFLLIIAIGIAAGVLYLIFQPKLPKYSINSLRILSLRLNTDMTLYARFRVNINAENPNEKIGIYYKHGGQLSVWYNSEKLCSGSLPRFYQGHDNVTQLKVDMMGRTKSGNTLMAALQEQQNTGRIPLDLKVQAPVAIKFGRLKTRKVRILGECLLVVDSLSSNYSVSIKASNCGYRLKL</sequence>
<dbReference type="AlphaFoldDB" id="A0A6P8ELF3"/>
<dbReference type="PANTHER" id="PTHR31234">
    <property type="entry name" value="LATE EMBRYOGENESIS ABUNDANT (LEA) HYDROXYPROLINE-RICH GLYCOPROTEIN FAMILY"/>
    <property type="match status" value="1"/>
</dbReference>
<evidence type="ECO:0000259" key="7">
    <source>
        <dbReference type="Pfam" id="PF03168"/>
    </source>
</evidence>
<evidence type="ECO:0000313" key="9">
    <source>
        <dbReference type="RefSeq" id="XP_031406658.1"/>
    </source>
</evidence>
<dbReference type="InterPro" id="IPR004864">
    <property type="entry name" value="LEA_2"/>
</dbReference>
<feature type="domain" description="Late embryogenesis abundant protein LEA-2 subgroup" evidence="7">
    <location>
        <begin position="127"/>
        <end position="224"/>
    </location>
</feature>
<proteinExistence type="predicted"/>
<dbReference type="RefSeq" id="XP_031406658.1">
    <property type="nucleotide sequence ID" value="XM_031550798.1"/>
</dbReference>